<protein>
    <recommendedName>
        <fullName evidence="5">Membrane-anchored ribosome-binding protein, inhibits growth in stationary phase, ElaB/YqjD/DUF883 family</fullName>
    </recommendedName>
</protein>
<organism evidence="3 4">
    <name type="scientific">Poseidonocella pacifica</name>
    <dbReference type="NCBI Taxonomy" id="871651"/>
    <lineage>
        <taxon>Bacteria</taxon>
        <taxon>Pseudomonadati</taxon>
        <taxon>Pseudomonadota</taxon>
        <taxon>Alphaproteobacteria</taxon>
        <taxon>Rhodobacterales</taxon>
        <taxon>Roseobacteraceae</taxon>
        <taxon>Poseidonocella</taxon>
    </lineage>
</organism>
<evidence type="ECO:0000313" key="3">
    <source>
        <dbReference type="EMBL" id="SFB11168.1"/>
    </source>
</evidence>
<dbReference type="Proteomes" id="UP000198796">
    <property type="component" value="Unassembled WGS sequence"/>
</dbReference>
<dbReference type="AlphaFoldDB" id="A0A1I0YFK9"/>
<evidence type="ECO:0000256" key="2">
    <source>
        <dbReference type="SAM" id="Phobius"/>
    </source>
</evidence>
<dbReference type="RefSeq" id="WP_092066234.1">
    <property type="nucleotide sequence ID" value="NZ_FOJU01000005.1"/>
</dbReference>
<proteinExistence type="predicted"/>
<keyword evidence="4" id="KW-1185">Reference proteome</keyword>
<feature type="region of interest" description="Disordered" evidence="1">
    <location>
        <begin position="1"/>
        <end position="21"/>
    </location>
</feature>
<gene>
    <name evidence="3" type="ORF">SAMN05421688_2947</name>
</gene>
<keyword evidence="2" id="KW-0472">Membrane</keyword>
<keyword evidence="2" id="KW-1133">Transmembrane helix</keyword>
<name>A0A1I0YFK9_9RHOB</name>
<accession>A0A1I0YFK9</accession>
<reference evidence="3 4" key="1">
    <citation type="submission" date="2016-10" db="EMBL/GenBank/DDBJ databases">
        <authorList>
            <person name="de Groot N.N."/>
        </authorList>
    </citation>
    <scope>NUCLEOTIDE SEQUENCE [LARGE SCALE GENOMIC DNA]</scope>
    <source>
        <strain evidence="3 4">DSM 29316</strain>
    </source>
</reference>
<keyword evidence="2" id="KW-0812">Transmembrane</keyword>
<feature type="transmembrane region" description="Helical" evidence="2">
    <location>
        <begin position="71"/>
        <end position="88"/>
    </location>
</feature>
<evidence type="ECO:0000313" key="4">
    <source>
        <dbReference type="Proteomes" id="UP000198796"/>
    </source>
</evidence>
<evidence type="ECO:0008006" key="5">
    <source>
        <dbReference type="Google" id="ProtNLM"/>
    </source>
</evidence>
<dbReference type="EMBL" id="FOJU01000005">
    <property type="protein sequence ID" value="SFB11168.1"/>
    <property type="molecule type" value="Genomic_DNA"/>
</dbReference>
<evidence type="ECO:0000256" key="1">
    <source>
        <dbReference type="SAM" id="MobiDB-lite"/>
    </source>
</evidence>
<sequence length="92" mass="9572">MADSNTPTITETEAAQTRTGGVKENAKLVADKANVLGHEVQDAAVAQFERAKEATSVAVDTGSEFVRKNPGLAIAGAVGFGLLLGLALRDRY</sequence>
<feature type="compositionally biased region" description="Polar residues" evidence="1">
    <location>
        <begin position="1"/>
        <end position="19"/>
    </location>
</feature>